<evidence type="ECO:0000259" key="1">
    <source>
        <dbReference type="Pfam" id="PF00160"/>
    </source>
</evidence>
<dbReference type="InterPro" id="IPR002130">
    <property type="entry name" value="Cyclophilin-type_PPIase_dom"/>
</dbReference>
<keyword evidence="3" id="KW-1185">Reference proteome</keyword>
<dbReference type="GO" id="GO:0003755">
    <property type="term" value="F:peptidyl-prolyl cis-trans isomerase activity"/>
    <property type="evidence" value="ECO:0007669"/>
    <property type="project" value="InterPro"/>
</dbReference>
<dbReference type="EMBL" id="BRXZ01007821">
    <property type="protein sequence ID" value="GMI34575.1"/>
    <property type="molecule type" value="Genomic_DNA"/>
</dbReference>
<organism evidence="2 3">
    <name type="scientific">Triparma retinervis</name>
    <dbReference type="NCBI Taxonomy" id="2557542"/>
    <lineage>
        <taxon>Eukaryota</taxon>
        <taxon>Sar</taxon>
        <taxon>Stramenopiles</taxon>
        <taxon>Ochrophyta</taxon>
        <taxon>Bolidophyceae</taxon>
        <taxon>Parmales</taxon>
        <taxon>Triparmaceae</taxon>
        <taxon>Triparma</taxon>
    </lineage>
</organism>
<accession>A0A9W7G633</accession>
<dbReference type="OrthoDB" id="193086at2759"/>
<gene>
    <name evidence="2" type="ORF">TrRE_jg13182</name>
</gene>
<protein>
    <recommendedName>
        <fullName evidence="1">PPIase cyclophilin-type domain-containing protein</fullName>
    </recommendedName>
</protein>
<evidence type="ECO:0000313" key="3">
    <source>
        <dbReference type="Proteomes" id="UP001165082"/>
    </source>
</evidence>
<sequence length="244" mass="27582">MEKLNTLHDVVSAIHKDLSSWAKKGAEDATEDERRGIEELKGRLQVQSSHLKETSALLLPKLFGEPPYIVDVQLSKAKGVPFGELKLEMAHAEMPYTTLFFLRQVQHKLWDGQNIIRNARHVIQMDPRGTPGSRKRFKDLKLQSVAFQEYSELYPHQKFTIGMAGRPGGPDWYISTVDNTRNHGPGGQKSYNIQAEADPCFGRVIEGFEVIKRIQALEVEEGGFMMLKEFVDIKSMKIERASGG</sequence>
<dbReference type="Pfam" id="PF00160">
    <property type="entry name" value="Pro_isomerase"/>
    <property type="match status" value="1"/>
</dbReference>
<feature type="domain" description="PPIase cyclophilin-type" evidence="1">
    <location>
        <begin position="82"/>
        <end position="223"/>
    </location>
</feature>
<dbReference type="Proteomes" id="UP001165082">
    <property type="component" value="Unassembled WGS sequence"/>
</dbReference>
<dbReference type="SUPFAM" id="SSF50891">
    <property type="entry name" value="Cyclophilin-like"/>
    <property type="match status" value="1"/>
</dbReference>
<comment type="caution">
    <text evidence="2">The sequence shown here is derived from an EMBL/GenBank/DDBJ whole genome shotgun (WGS) entry which is preliminary data.</text>
</comment>
<dbReference type="AlphaFoldDB" id="A0A9W7G633"/>
<dbReference type="InterPro" id="IPR029000">
    <property type="entry name" value="Cyclophilin-like_dom_sf"/>
</dbReference>
<proteinExistence type="predicted"/>
<reference evidence="2" key="1">
    <citation type="submission" date="2022-07" db="EMBL/GenBank/DDBJ databases">
        <title>Genome analysis of Parmales, a sister group of diatoms, reveals the evolutionary specialization of diatoms from phago-mixotrophs to photoautotrophs.</title>
        <authorList>
            <person name="Ban H."/>
            <person name="Sato S."/>
            <person name="Yoshikawa S."/>
            <person name="Kazumasa Y."/>
            <person name="Nakamura Y."/>
            <person name="Ichinomiya M."/>
            <person name="Saitoh K."/>
            <person name="Sato N."/>
            <person name="Blanc-Mathieu R."/>
            <person name="Endo H."/>
            <person name="Kuwata A."/>
            <person name="Ogata H."/>
        </authorList>
    </citation>
    <scope>NUCLEOTIDE SEQUENCE</scope>
</reference>
<evidence type="ECO:0000313" key="2">
    <source>
        <dbReference type="EMBL" id="GMI34575.1"/>
    </source>
</evidence>
<name>A0A9W7G633_9STRA</name>
<dbReference type="Gene3D" id="2.40.100.10">
    <property type="entry name" value="Cyclophilin-like"/>
    <property type="match status" value="1"/>
</dbReference>